<dbReference type="Proteomes" id="UP000007962">
    <property type="component" value="Chromosome"/>
</dbReference>
<evidence type="ECO:0000256" key="1">
    <source>
        <dbReference type="SAM" id="SignalP"/>
    </source>
</evidence>
<name>C5BXY2_BEUC1</name>
<keyword evidence="1" id="KW-0732">Signal</keyword>
<evidence type="ECO:0000313" key="2">
    <source>
        <dbReference type="EMBL" id="ACQ78876.1"/>
    </source>
</evidence>
<evidence type="ECO:0008006" key="4">
    <source>
        <dbReference type="Google" id="ProtNLM"/>
    </source>
</evidence>
<dbReference type="OrthoDB" id="5145752at2"/>
<feature type="chain" id="PRO_5038965537" description="Secreted protein" evidence="1">
    <location>
        <begin position="25"/>
        <end position="240"/>
    </location>
</feature>
<dbReference type="STRING" id="471853.Bcav_0614"/>
<dbReference type="AlphaFoldDB" id="C5BXY2"/>
<dbReference type="HOGENOM" id="CLU_1154631_0_0_11"/>
<reference evidence="2 3" key="1">
    <citation type="journal article" date="2009" name="Stand. Genomic Sci.">
        <title>Complete genome sequence of Beutenbergia cavernae type strain (HKI 0122).</title>
        <authorList>
            <person name="Land M."/>
            <person name="Pukall R."/>
            <person name="Abt B."/>
            <person name="Goker M."/>
            <person name="Rohde M."/>
            <person name="Glavina Del Rio T."/>
            <person name="Tice H."/>
            <person name="Copeland A."/>
            <person name="Cheng J.F."/>
            <person name="Lucas S."/>
            <person name="Chen F."/>
            <person name="Nolan M."/>
            <person name="Bruce D."/>
            <person name="Goodwin L."/>
            <person name="Pitluck S."/>
            <person name="Ivanova N."/>
            <person name="Mavromatis K."/>
            <person name="Ovchinnikova G."/>
            <person name="Pati A."/>
            <person name="Chen A."/>
            <person name="Palaniappan K."/>
            <person name="Hauser L."/>
            <person name="Chang Y.J."/>
            <person name="Jefferies C.C."/>
            <person name="Saunders E."/>
            <person name="Brettin T."/>
            <person name="Detter J.C."/>
            <person name="Han C."/>
            <person name="Chain P."/>
            <person name="Bristow J."/>
            <person name="Eisen J.A."/>
            <person name="Markowitz V."/>
            <person name="Hugenholtz P."/>
            <person name="Kyrpides N.C."/>
            <person name="Klenk H.P."/>
            <person name="Lapidus A."/>
        </authorList>
    </citation>
    <scope>NUCLEOTIDE SEQUENCE [LARGE SCALE GENOMIC DNA]</scope>
    <source>
        <strain evidence="3">ATCC BAA-8 / DSM 12333 / NBRC 16432</strain>
    </source>
</reference>
<dbReference type="EMBL" id="CP001618">
    <property type="protein sequence ID" value="ACQ78876.1"/>
    <property type="molecule type" value="Genomic_DNA"/>
</dbReference>
<keyword evidence="3" id="KW-1185">Reference proteome</keyword>
<feature type="signal peptide" evidence="1">
    <location>
        <begin position="1"/>
        <end position="24"/>
    </location>
</feature>
<dbReference type="RefSeq" id="WP_012725656.1">
    <property type="nucleotide sequence ID" value="NC_012669.1"/>
</dbReference>
<accession>C5BXY2</accession>
<evidence type="ECO:0000313" key="3">
    <source>
        <dbReference type="Proteomes" id="UP000007962"/>
    </source>
</evidence>
<dbReference type="KEGG" id="bcv:Bcav_0614"/>
<protein>
    <recommendedName>
        <fullName evidence="4">Secreted protein</fullName>
    </recommendedName>
</protein>
<gene>
    <name evidence="2" type="ordered locus">Bcav_0614</name>
</gene>
<sequence length="240" mass="25482">MMRTGNRIKLAVVAVLAAAGVSWALTAGANPELAEAESSPAPTNLPGIPAPGAPDHVWRAWAEEDTLDLRAYDWEQDSAQRGCTIEAIDFVEEVAADYNLAMGAPDDLVTLRVDRIENCTTSEPEIVPFDMPPGPGPICNSQTHGPGTICISKSGGKVHASWAYRGSGAVSGYLRIYQAPTTSACGTNTTWHTGPNTAWNSGDTHSISKTQTQNGGYTAVIWKYNGIGSYTNWGRTCAVL</sequence>
<proteinExistence type="predicted"/>
<organism evidence="2 3">
    <name type="scientific">Beutenbergia cavernae (strain ATCC BAA-8 / DSM 12333 / CCUG 43141 / JCM 11478 / NBRC 16432 / NCIMB 13614 / HKI 0122)</name>
    <dbReference type="NCBI Taxonomy" id="471853"/>
    <lineage>
        <taxon>Bacteria</taxon>
        <taxon>Bacillati</taxon>
        <taxon>Actinomycetota</taxon>
        <taxon>Actinomycetes</taxon>
        <taxon>Micrococcales</taxon>
        <taxon>Beutenbergiaceae</taxon>
        <taxon>Beutenbergia</taxon>
    </lineage>
</organism>
<dbReference type="eggNOG" id="ENOG5032ZIU">
    <property type="taxonomic scope" value="Bacteria"/>
</dbReference>